<dbReference type="InterPro" id="IPR004107">
    <property type="entry name" value="Integrase_SAM-like_N"/>
</dbReference>
<dbReference type="InterPro" id="IPR050090">
    <property type="entry name" value="Tyrosine_recombinase_XerCD"/>
</dbReference>
<dbReference type="SUPFAM" id="SSF56349">
    <property type="entry name" value="DNA breaking-rejoining enzymes"/>
    <property type="match status" value="1"/>
</dbReference>
<dbReference type="PROSITE" id="PS51900">
    <property type="entry name" value="CB"/>
    <property type="match status" value="1"/>
</dbReference>
<evidence type="ECO:0000256" key="3">
    <source>
        <dbReference type="ARBA" id="ARBA00023172"/>
    </source>
</evidence>
<dbReference type="AlphaFoldDB" id="Q1QM72"/>
<reference evidence="7 8" key="1">
    <citation type="submission" date="2006-03" db="EMBL/GenBank/DDBJ databases">
        <title>Complete sequence of chromosome of Nitrobacter hamburgensis X14.</title>
        <authorList>
            <consortium name="US DOE Joint Genome Institute"/>
            <person name="Copeland A."/>
            <person name="Lucas S."/>
            <person name="Lapidus A."/>
            <person name="Barry K."/>
            <person name="Detter J.C."/>
            <person name="Glavina del Rio T."/>
            <person name="Hammon N."/>
            <person name="Israni S."/>
            <person name="Dalin E."/>
            <person name="Tice H."/>
            <person name="Pitluck S."/>
            <person name="Chain P."/>
            <person name="Malfatti S."/>
            <person name="Shin M."/>
            <person name="Vergez L."/>
            <person name="Schmutz J."/>
            <person name="Larimer F."/>
            <person name="Land M."/>
            <person name="Hauser L."/>
            <person name="Kyrpides N."/>
            <person name="Ivanova N."/>
            <person name="Ward B."/>
            <person name="Arp D."/>
            <person name="Klotz M."/>
            <person name="Stein L."/>
            <person name="O'Mullan G."/>
            <person name="Starkenburg S."/>
            <person name="Sayavedra L."/>
            <person name="Poret-Peterson A.T."/>
            <person name="Gentry M.E."/>
            <person name="Bruce D."/>
            <person name="Richardson P."/>
        </authorList>
    </citation>
    <scope>NUCLEOTIDE SEQUENCE [LARGE SCALE GENOMIC DNA]</scope>
    <source>
        <strain evidence="8">DSM 10229 / NCIMB 13809 / X14</strain>
    </source>
</reference>
<dbReference type="HOGENOM" id="CLU_888045_0_0_5"/>
<dbReference type="GO" id="GO:0015074">
    <property type="term" value="P:DNA integration"/>
    <property type="evidence" value="ECO:0007669"/>
    <property type="project" value="UniProtKB-KW"/>
</dbReference>
<dbReference type="KEGG" id="nha:Nham_1861"/>
<dbReference type="OrthoDB" id="8263954at2"/>
<dbReference type="InterPro" id="IPR044068">
    <property type="entry name" value="CB"/>
</dbReference>
<keyword evidence="1" id="KW-0229">DNA integration</keyword>
<name>Q1QM72_NITHX</name>
<dbReference type="GO" id="GO:0006310">
    <property type="term" value="P:DNA recombination"/>
    <property type="evidence" value="ECO:0007669"/>
    <property type="project" value="UniProtKB-KW"/>
</dbReference>
<evidence type="ECO:0000259" key="5">
    <source>
        <dbReference type="PROSITE" id="PS51898"/>
    </source>
</evidence>
<evidence type="ECO:0000256" key="4">
    <source>
        <dbReference type="PROSITE-ProRule" id="PRU01248"/>
    </source>
</evidence>
<dbReference type="InterPro" id="IPR002104">
    <property type="entry name" value="Integrase_catalytic"/>
</dbReference>
<sequence>MLEVVIDLAPAAAGAKAANDSPWPTPLPFDPDSMFWLDSLLRGGASRSTIGCYERDIRHVSAALGTNDAAALTRLNQSVLECITKFWTANGAAESTIFRRFSSLRSFARFLMLERSYDCSTLLSSRFPPSGRNRREAISGEAIETILSSSTCDWDHSWTRLRDCAVVQLAASSGLTTAELTALNRRHYDARLAKVRVCGSHLHSRLGIVSREAARWLTRYLDEVPFDLSPGGPLFVTTRRTRLSARSLQASFRRLRQTAGVSRHAVPSSLRNAVAEKFVRSGATPEVLAKALGIEVSSAWRYFDARDRDMERL</sequence>
<dbReference type="InterPro" id="IPR011010">
    <property type="entry name" value="DNA_brk_join_enz"/>
</dbReference>
<dbReference type="PANTHER" id="PTHR30349:SF90">
    <property type="entry name" value="TYROSINE RECOMBINASE XERD"/>
    <property type="match status" value="1"/>
</dbReference>
<dbReference type="InterPro" id="IPR013762">
    <property type="entry name" value="Integrase-like_cat_sf"/>
</dbReference>
<feature type="domain" description="Core-binding (CB)" evidence="6">
    <location>
        <begin position="27"/>
        <end position="112"/>
    </location>
</feature>
<accession>Q1QM72</accession>
<dbReference type="Gene3D" id="1.10.150.130">
    <property type="match status" value="1"/>
</dbReference>
<dbReference type="EMBL" id="CP000319">
    <property type="protein sequence ID" value="ABE62675.1"/>
    <property type="molecule type" value="Genomic_DNA"/>
</dbReference>
<dbReference type="eggNOG" id="COG4973">
    <property type="taxonomic scope" value="Bacteria"/>
</dbReference>
<dbReference type="Pfam" id="PF00589">
    <property type="entry name" value="Phage_integrase"/>
    <property type="match status" value="1"/>
</dbReference>
<evidence type="ECO:0000256" key="2">
    <source>
        <dbReference type="ARBA" id="ARBA00023125"/>
    </source>
</evidence>
<dbReference type="InterPro" id="IPR010998">
    <property type="entry name" value="Integrase_recombinase_N"/>
</dbReference>
<evidence type="ECO:0000259" key="6">
    <source>
        <dbReference type="PROSITE" id="PS51900"/>
    </source>
</evidence>
<proteinExistence type="predicted"/>
<keyword evidence="8" id="KW-1185">Reference proteome</keyword>
<dbReference type="PANTHER" id="PTHR30349">
    <property type="entry name" value="PHAGE INTEGRASE-RELATED"/>
    <property type="match status" value="1"/>
</dbReference>
<dbReference type="STRING" id="323097.Nham_1861"/>
<protein>
    <submittedName>
        <fullName evidence="7">Phage integrase</fullName>
    </submittedName>
</protein>
<evidence type="ECO:0000256" key="1">
    <source>
        <dbReference type="ARBA" id="ARBA00022908"/>
    </source>
</evidence>
<organism evidence="7 8">
    <name type="scientific">Nitrobacter hamburgensis (strain DSM 10229 / NCIMB 13809 / X14)</name>
    <dbReference type="NCBI Taxonomy" id="323097"/>
    <lineage>
        <taxon>Bacteria</taxon>
        <taxon>Pseudomonadati</taxon>
        <taxon>Pseudomonadota</taxon>
        <taxon>Alphaproteobacteria</taxon>
        <taxon>Hyphomicrobiales</taxon>
        <taxon>Nitrobacteraceae</taxon>
        <taxon>Nitrobacter</taxon>
    </lineage>
</organism>
<dbReference type="PROSITE" id="PS51898">
    <property type="entry name" value="TYR_RECOMBINASE"/>
    <property type="match status" value="1"/>
</dbReference>
<feature type="domain" description="Tyr recombinase" evidence="5">
    <location>
        <begin position="133"/>
        <end position="313"/>
    </location>
</feature>
<evidence type="ECO:0000313" key="7">
    <source>
        <dbReference type="EMBL" id="ABE62675.1"/>
    </source>
</evidence>
<keyword evidence="2 4" id="KW-0238">DNA-binding</keyword>
<dbReference type="Gene3D" id="1.10.443.10">
    <property type="entry name" value="Intergrase catalytic core"/>
    <property type="match status" value="1"/>
</dbReference>
<dbReference type="Proteomes" id="UP000001953">
    <property type="component" value="Chromosome"/>
</dbReference>
<keyword evidence="3" id="KW-0233">DNA recombination</keyword>
<evidence type="ECO:0000313" key="8">
    <source>
        <dbReference type="Proteomes" id="UP000001953"/>
    </source>
</evidence>
<dbReference type="GO" id="GO:0003677">
    <property type="term" value="F:DNA binding"/>
    <property type="evidence" value="ECO:0007669"/>
    <property type="project" value="UniProtKB-UniRule"/>
</dbReference>
<dbReference type="Pfam" id="PF02899">
    <property type="entry name" value="Phage_int_SAM_1"/>
    <property type="match status" value="1"/>
</dbReference>
<gene>
    <name evidence="7" type="ordered locus">Nham_1861</name>
</gene>